<accession>A0ABS6YDJ1</accession>
<proteinExistence type="inferred from homology"/>
<keyword evidence="6" id="KW-0812">Transmembrane</keyword>
<feature type="region of interest" description="Disordered" evidence="10">
    <location>
        <begin position="22"/>
        <end position="48"/>
    </location>
</feature>
<comment type="subcellular location">
    <subcellularLocation>
        <location evidence="1">Cell inner membrane</location>
        <topology evidence="1">Single-pass membrane protein</topology>
        <orientation evidence="1">Periplasmic side</orientation>
    </subcellularLocation>
</comment>
<reference evidence="12 13" key="1">
    <citation type="submission" date="2021-07" db="EMBL/GenBank/DDBJ databases">
        <title>Genomic diversity and antimicrobial resistance of Prevotella spp. isolated from chronic lung disease airways.</title>
        <authorList>
            <person name="Webb K.A."/>
            <person name="Olagoke O.S."/>
            <person name="Baird T."/>
            <person name="Neill J."/>
            <person name="Pham A."/>
            <person name="Wells T.J."/>
            <person name="Ramsay K.A."/>
            <person name="Bell S.C."/>
            <person name="Sarovich D.S."/>
            <person name="Price E.P."/>
        </authorList>
    </citation>
    <scope>NUCLEOTIDE SEQUENCE [LARGE SCALE GENOMIC DNA]</scope>
    <source>
        <strain evidence="12 13">SCHI0011.S.12</strain>
    </source>
</reference>
<dbReference type="NCBIfam" id="TIGR01352">
    <property type="entry name" value="tonB_Cterm"/>
    <property type="match status" value="1"/>
</dbReference>
<evidence type="ECO:0000256" key="1">
    <source>
        <dbReference type="ARBA" id="ARBA00004383"/>
    </source>
</evidence>
<evidence type="ECO:0000313" key="12">
    <source>
        <dbReference type="EMBL" id="MBW4768798.1"/>
    </source>
</evidence>
<evidence type="ECO:0000256" key="5">
    <source>
        <dbReference type="ARBA" id="ARBA00022519"/>
    </source>
</evidence>
<dbReference type="Pfam" id="PF03544">
    <property type="entry name" value="TonB_C"/>
    <property type="match status" value="1"/>
</dbReference>
<dbReference type="InterPro" id="IPR051045">
    <property type="entry name" value="TonB-dependent_transducer"/>
</dbReference>
<comment type="caution">
    <text evidence="12">The sequence shown here is derived from an EMBL/GenBank/DDBJ whole genome shotgun (WGS) entry which is preliminary data.</text>
</comment>
<dbReference type="PANTHER" id="PTHR33446">
    <property type="entry name" value="PROTEIN TONB-RELATED"/>
    <property type="match status" value="1"/>
</dbReference>
<keyword evidence="13" id="KW-1185">Reference proteome</keyword>
<keyword evidence="9" id="KW-0472">Membrane</keyword>
<comment type="similarity">
    <text evidence="2">Belongs to the TonB family.</text>
</comment>
<dbReference type="EMBL" id="JAHXCT010000002">
    <property type="protein sequence ID" value="MBW4768798.1"/>
    <property type="molecule type" value="Genomic_DNA"/>
</dbReference>
<keyword evidence="3" id="KW-0813">Transport</keyword>
<evidence type="ECO:0000259" key="11">
    <source>
        <dbReference type="PROSITE" id="PS52015"/>
    </source>
</evidence>
<evidence type="ECO:0000256" key="10">
    <source>
        <dbReference type="SAM" id="MobiDB-lite"/>
    </source>
</evidence>
<dbReference type="InterPro" id="IPR006260">
    <property type="entry name" value="TonB/TolA_C"/>
</dbReference>
<evidence type="ECO:0000256" key="7">
    <source>
        <dbReference type="ARBA" id="ARBA00022927"/>
    </source>
</evidence>
<organism evidence="12 13">
    <name type="scientific">Hoylesella nanceiensis</name>
    <dbReference type="NCBI Taxonomy" id="425941"/>
    <lineage>
        <taxon>Bacteria</taxon>
        <taxon>Pseudomonadati</taxon>
        <taxon>Bacteroidota</taxon>
        <taxon>Bacteroidia</taxon>
        <taxon>Bacteroidales</taxon>
        <taxon>Prevotellaceae</taxon>
        <taxon>Hoylesella</taxon>
    </lineage>
</organism>
<protein>
    <submittedName>
        <fullName evidence="12">Energy transducer TonB</fullName>
    </submittedName>
</protein>
<name>A0ABS6YDJ1_9BACT</name>
<sequence>MKKIKDIKDKFDESEQVENGVIGGDSLAHVSDTEETTPAVKSTSKAGEITAESSAPKKVFTGKVYDIVEQMPSFPGGPAELMKWLSSHVQYPAIAIDICIQGTVIVAFIVEPDGSVSNAKLMRSVDPIIDQEALRVVRQMPKWNPGKRAGIPVRVRYCLPIKFKLGESKPNQKK</sequence>
<dbReference type="InterPro" id="IPR037682">
    <property type="entry name" value="TonB_C"/>
</dbReference>
<gene>
    <name evidence="12" type="ORF">KZO38_03355</name>
</gene>
<evidence type="ECO:0000313" key="13">
    <source>
        <dbReference type="Proteomes" id="UP000788426"/>
    </source>
</evidence>
<keyword evidence="5" id="KW-0997">Cell inner membrane</keyword>
<feature type="domain" description="TonB C-terminal" evidence="11">
    <location>
        <begin position="76"/>
        <end position="172"/>
    </location>
</feature>
<keyword evidence="7" id="KW-0653">Protein transport</keyword>
<dbReference type="RefSeq" id="WP_219479868.1">
    <property type="nucleotide sequence ID" value="NZ_JAHXCT010000002.1"/>
</dbReference>
<dbReference type="Proteomes" id="UP000788426">
    <property type="component" value="Unassembled WGS sequence"/>
</dbReference>
<keyword evidence="8" id="KW-1133">Transmembrane helix</keyword>
<evidence type="ECO:0000256" key="9">
    <source>
        <dbReference type="ARBA" id="ARBA00023136"/>
    </source>
</evidence>
<evidence type="ECO:0000256" key="2">
    <source>
        <dbReference type="ARBA" id="ARBA00006555"/>
    </source>
</evidence>
<dbReference type="PROSITE" id="PS52015">
    <property type="entry name" value="TONB_CTD"/>
    <property type="match status" value="1"/>
</dbReference>
<evidence type="ECO:0000256" key="4">
    <source>
        <dbReference type="ARBA" id="ARBA00022475"/>
    </source>
</evidence>
<evidence type="ECO:0000256" key="6">
    <source>
        <dbReference type="ARBA" id="ARBA00022692"/>
    </source>
</evidence>
<evidence type="ECO:0000256" key="8">
    <source>
        <dbReference type="ARBA" id="ARBA00022989"/>
    </source>
</evidence>
<dbReference type="PANTHER" id="PTHR33446:SF2">
    <property type="entry name" value="PROTEIN TONB"/>
    <property type="match status" value="1"/>
</dbReference>
<evidence type="ECO:0000256" key="3">
    <source>
        <dbReference type="ARBA" id="ARBA00022448"/>
    </source>
</evidence>
<keyword evidence="4" id="KW-1003">Cell membrane</keyword>